<name>A0A915HZR5_ROMCU</name>
<organism evidence="2 3">
    <name type="scientific">Romanomermis culicivorax</name>
    <name type="common">Nematode worm</name>
    <dbReference type="NCBI Taxonomy" id="13658"/>
    <lineage>
        <taxon>Eukaryota</taxon>
        <taxon>Metazoa</taxon>
        <taxon>Ecdysozoa</taxon>
        <taxon>Nematoda</taxon>
        <taxon>Enoplea</taxon>
        <taxon>Dorylaimia</taxon>
        <taxon>Mermithida</taxon>
        <taxon>Mermithoidea</taxon>
        <taxon>Mermithidae</taxon>
        <taxon>Romanomermis</taxon>
    </lineage>
</organism>
<feature type="compositionally biased region" description="Polar residues" evidence="1">
    <location>
        <begin position="137"/>
        <end position="149"/>
    </location>
</feature>
<accession>A0A915HZR5</accession>
<keyword evidence="2" id="KW-1185">Reference proteome</keyword>
<evidence type="ECO:0000313" key="3">
    <source>
        <dbReference type="WBParaSite" id="nRc.2.0.1.t07370-RA"/>
    </source>
</evidence>
<proteinExistence type="predicted"/>
<evidence type="ECO:0000313" key="2">
    <source>
        <dbReference type="Proteomes" id="UP000887565"/>
    </source>
</evidence>
<dbReference type="Proteomes" id="UP000887565">
    <property type="component" value="Unplaced"/>
</dbReference>
<feature type="region of interest" description="Disordered" evidence="1">
    <location>
        <begin position="1"/>
        <end position="20"/>
    </location>
</feature>
<feature type="compositionally biased region" description="Basic and acidic residues" evidence="1">
    <location>
        <begin position="1"/>
        <end position="19"/>
    </location>
</feature>
<feature type="region of interest" description="Disordered" evidence="1">
    <location>
        <begin position="137"/>
        <end position="159"/>
    </location>
</feature>
<evidence type="ECO:0000256" key="1">
    <source>
        <dbReference type="SAM" id="MobiDB-lite"/>
    </source>
</evidence>
<dbReference type="WBParaSite" id="nRc.2.0.1.t07370-RA">
    <property type="protein sequence ID" value="nRc.2.0.1.t07370-RA"/>
    <property type="gene ID" value="nRc.2.0.1.g07370"/>
</dbReference>
<sequence length="159" mass="18731">MDRAQNRYRECSLSTDRRPQNSVLLPTKFVSFQPQVLKQPPQQPPRTEVLLEQLIQRYDHDYVEQKSRLCPVEILPPQSTTKSTPSISKQRIIRKSFDRSASRDRTCTTQPTGLWCDAHKSRTHNTDDWVWLKRQNAQQLTRQEPNRPTYTAHPMQADF</sequence>
<dbReference type="AlphaFoldDB" id="A0A915HZR5"/>
<protein>
    <submittedName>
        <fullName evidence="3">Uncharacterized protein</fullName>
    </submittedName>
</protein>
<reference evidence="3" key="1">
    <citation type="submission" date="2022-11" db="UniProtKB">
        <authorList>
            <consortium name="WormBaseParasite"/>
        </authorList>
    </citation>
    <scope>IDENTIFICATION</scope>
</reference>